<dbReference type="Pfam" id="PF04981">
    <property type="entry name" value="NMD3"/>
    <property type="match status" value="1"/>
</dbReference>
<sequence length="201" mass="22666">MGSHWERSGSSLLPTGEDLTPALEAHPEVGIRTVRWEETGSSALLHQYSGRVSLRFRGIEREVAVPLTVKVDHHTCPECSRKSGHYYTAQLQLRGTLDGPREKAGALRARLDAQWDELMHEARADWRKAISWREALPEGWDYFLVNTMAARSLARLAQRRLAAEMKESATLYGRKDGQDLYRVTICVRIPPSRREAAVGSS</sequence>
<comment type="caution">
    <text evidence="3">The sequence shown here is derived from an EMBL/GenBank/DDBJ whole genome shotgun (WGS) entry which is preliminary data.</text>
</comment>
<accession>T1DD69</accession>
<evidence type="ECO:0000313" key="3">
    <source>
        <dbReference type="EMBL" id="EQD79394.1"/>
    </source>
</evidence>
<dbReference type="InterPro" id="IPR007064">
    <property type="entry name" value="Nmd3_N"/>
</dbReference>
<evidence type="ECO:0000259" key="2">
    <source>
        <dbReference type="Pfam" id="PF04981"/>
    </source>
</evidence>
<evidence type="ECO:0000256" key="1">
    <source>
        <dbReference type="SAM" id="MobiDB-lite"/>
    </source>
</evidence>
<feature type="domain" description="Nmd3 N-terminal" evidence="2">
    <location>
        <begin position="22"/>
        <end position="189"/>
    </location>
</feature>
<organism evidence="3">
    <name type="scientific">mine drainage metagenome</name>
    <dbReference type="NCBI Taxonomy" id="410659"/>
    <lineage>
        <taxon>unclassified sequences</taxon>
        <taxon>metagenomes</taxon>
        <taxon>ecological metagenomes</taxon>
    </lineage>
</organism>
<name>T1DD69_9ZZZZ</name>
<proteinExistence type="predicted"/>
<dbReference type="AlphaFoldDB" id="T1DD69"/>
<gene>
    <name evidence="3" type="ORF">B1B_00228</name>
</gene>
<feature type="region of interest" description="Disordered" evidence="1">
    <location>
        <begin position="1"/>
        <end position="20"/>
    </location>
</feature>
<dbReference type="EMBL" id="AUZY01000174">
    <property type="protein sequence ID" value="EQD79394.1"/>
    <property type="molecule type" value="Genomic_DNA"/>
</dbReference>
<protein>
    <submittedName>
        <fullName evidence="3">NMD3 family protein</fullName>
    </submittedName>
</protein>
<reference evidence="3" key="2">
    <citation type="journal article" date="2014" name="ISME J.">
        <title>Microbial stratification in low pH oxic and suboxic macroscopic growths along an acid mine drainage.</title>
        <authorList>
            <person name="Mendez-Garcia C."/>
            <person name="Mesa V."/>
            <person name="Sprenger R.R."/>
            <person name="Richter M."/>
            <person name="Diez M.S."/>
            <person name="Solano J."/>
            <person name="Bargiela R."/>
            <person name="Golyshina O.V."/>
            <person name="Manteca A."/>
            <person name="Ramos J.L."/>
            <person name="Gallego J.R."/>
            <person name="Llorente I."/>
            <person name="Martins Dos Santos V.A."/>
            <person name="Jensen O.N."/>
            <person name="Pelaez A.I."/>
            <person name="Sanchez J."/>
            <person name="Ferrer M."/>
        </authorList>
    </citation>
    <scope>NUCLEOTIDE SEQUENCE</scope>
</reference>
<reference evidence="3" key="1">
    <citation type="submission" date="2013-08" db="EMBL/GenBank/DDBJ databases">
        <authorList>
            <person name="Mendez C."/>
            <person name="Richter M."/>
            <person name="Ferrer M."/>
            <person name="Sanchez J."/>
        </authorList>
    </citation>
    <scope>NUCLEOTIDE SEQUENCE</scope>
</reference>